<dbReference type="Proteomes" id="UP000004848">
    <property type="component" value="Unassembled WGS sequence"/>
</dbReference>
<reference evidence="1 2" key="1">
    <citation type="submission" date="2006-05" db="EMBL/GenBank/DDBJ databases">
        <authorList>
            <person name="King G."/>
            <person name="Ferriera S."/>
            <person name="Johnson J."/>
            <person name="Kravitz S."/>
            <person name="Beeson K."/>
            <person name="Sutton G."/>
            <person name="Rogers Y.-H."/>
            <person name="Friedman R."/>
            <person name="Frazier M."/>
            <person name="Venter J.C."/>
        </authorList>
    </citation>
    <scope>NUCLEOTIDE SEQUENCE [LARGE SCALE GENOMIC DNA]</scope>
    <source>
        <strain evidence="2">ATCC 25650 / DSM 13394 / JCM 20685 / NBRC 16684 / NCIMB 2208 / IAM 12614 / B1</strain>
    </source>
</reference>
<dbReference type="RefSeq" id="WP_006940298.1">
    <property type="nucleotide sequence ID" value="NZ_AAUW01000033.1"/>
</dbReference>
<evidence type="ECO:0000313" key="2">
    <source>
        <dbReference type="Proteomes" id="UP000004848"/>
    </source>
</evidence>
<dbReference type="GeneID" id="68849994"/>
<dbReference type="AlphaFoldDB" id="A0P3T0"/>
<proteinExistence type="predicted"/>
<dbReference type="EMBL" id="AAUW01000033">
    <property type="protein sequence ID" value="EAV40336.1"/>
    <property type="molecule type" value="Genomic_DNA"/>
</dbReference>
<comment type="caution">
    <text evidence="1">The sequence shown here is derived from an EMBL/GenBank/DDBJ whole genome shotgun (WGS) entry which is preliminary data.</text>
</comment>
<protein>
    <submittedName>
        <fullName evidence="1">Uncharacterized protein</fullName>
    </submittedName>
</protein>
<sequence>MIAVPLNSNIGVGGLKSHTINLRPPGSAVVRRIRSELDSDGQLPLSAIPRLAARLSGRSESSISKLSEDDLNSLHQTILTLFRKEERRLRARKAQDITRAEMAE</sequence>
<accession>A0P3T0</accession>
<name>A0P3T0_ROSAI</name>
<organism evidence="1 2">
    <name type="scientific">Roseibium aggregatum (strain ATCC 25650 / DSM 13394 / JCM 20685 / NBRC 16684 / NCIMB 2208 / IAM 12614 / B1)</name>
    <name type="common">Stappia aggregata</name>
    <dbReference type="NCBI Taxonomy" id="384765"/>
    <lineage>
        <taxon>Bacteria</taxon>
        <taxon>Pseudomonadati</taxon>
        <taxon>Pseudomonadota</taxon>
        <taxon>Alphaproteobacteria</taxon>
        <taxon>Hyphomicrobiales</taxon>
        <taxon>Stappiaceae</taxon>
        <taxon>Roseibium</taxon>
    </lineage>
</organism>
<gene>
    <name evidence="1" type="ORF">SIAM614_03618</name>
</gene>
<evidence type="ECO:0000313" key="1">
    <source>
        <dbReference type="EMBL" id="EAV40336.1"/>
    </source>
</evidence>